<evidence type="ECO:0000259" key="1">
    <source>
        <dbReference type="Pfam" id="PF00326"/>
    </source>
</evidence>
<dbReference type="GO" id="GO:0008236">
    <property type="term" value="F:serine-type peptidase activity"/>
    <property type="evidence" value="ECO:0007669"/>
    <property type="project" value="InterPro"/>
</dbReference>
<dbReference type="EMBL" id="JPER01000001">
    <property type="protein sequence ID" value="KFZ31463.1"/>
    <property type="molecule type" value="Genomic_DNA"/>
</dbReference>
<proteinExistence type="predicted"/>
<protein>
    <submittedName>
        <fullName evidence="3">Peptidase S9</fullName>
    </submittedName>
</protein>
<dbReference type="Pfam" id="PF00930">
    <property type="entry name" value="DPPIV_N"/>
    <property type="match status" value="1"/>
</dbReference>
<reference evidence="3 4" key="1">
    <citation type="submission" date="2014-06" db="EMBL/GenBank/DDBJ databases">
        <title>The draft genome sequence of Idiomarina salinarum ISL-52.</title>
        <authorList>
            <person name="Du J."/>
            <person name="Shao Z."/>
        </authorList>
    </citation>
    <scope>NUCLEOTIDE SEQUENCE [LARGE SCALE GENOMIC DNA]</scope>
    <source>
        <strain evidence="3 4">ISL-52</strain>
    </source>
</reference>
<dbReference type="Proteomes" id="UP000054363">
    <property type="component" value="Unassembled WGS sequence"/>
</dbReference>
<dbReference type="Gene3D" id="2.140.10.30">
    <property type="entry name" value="Dipeptidylpeptidase IV, N-terminal domain"/>
    <property type="match status" value="1"/>
</dbReference>
<keyword evidence="4" id="KW-1185">Reference proteome</keyword>
<feature type="domain" description="Peptidase S9 prolyl oligopeptidase catalytic" evidence="1">
    <location>
        <begin position="552"/>
        <end position="747"/>
    </location>
</feature>
<dbReference type="InterPro" id="IPR002469">
    <property type="entry name" value="Peptidase_S9B_N"/>
</dbReference>
<organism evidence="3 4">
    <name type="scientific">Pseudidiomarina salinarum</name>
    <dbReference type="NCBI Taxonomy" id="435908"/>
    <lineage>
        <taxon>Bacteria</taxon>
        <taxon>Pseudomonadati</taxon>
        <taxon>Pseudomonadota</taxon>
        <taxon>Gammaproteobacteria</taxon>
        <taxon>Alteromonadales</taxon>
        <taxon>Idiomarinaceae</taxon>
        <taxon>Pseudidiomarina</taxon>
    </lineage>
</organism>
<dbReference type="Pfam" id="PF00326">
    <property type="entry name" value="Peptidase_S9"/>
    <property type="match status" value="1"/>
</dbReference>
<name>A0A094L9G3_9GAMM</name>
<dbReference type="OrthoDB" id="9812921at2"/>
<dbReference type="Gene3D" id="3.40.50.1820">
    <property type="entry name" value="alpha/beta hydrolase"/>
    <property type="match status" value="1"/>
</dbReference>
<evidence type="ECO:0000259" key="2">
    <source>
        <dbReference type="Pfam" id="PF00930"/>
    </source>
</evidence>
<dbReference type="SUPFAM" id="SSF82171">
    <property type="entry name" value="DPP6 N-terminal domain-like"/>
    <property type="match status" value="1"/>
</dbReference>
<dbReference type="PANTHER" id="PTHR11731:SF193">
    <property type="entry name" value="DIPEPTIDYL PEPTIDASE 9"/>
    <property type="match status" value="1"/>
</dbReference>
<accession>A0A094L9G3</accession>
<dbReference type="InterPro" id="IPR001375">
    <property type="entry name" value="Peptidase_S9_cat"/>
</dbReference>
<gene>
    <name evidence="3" type="ORF">IDSA_01735</name>
</gene>
<dbReference type="AlphaFoldDB" id="A0A094L9G3"/>
<dbReference type="InterPro" id="IPR050278">
    <property type="entry name" value="Serine_Prot_S9B/DPPIV"/>
</dbReference>
<feature type="domain" description="Dipeptidylpeptidase IV N-terminal" evidence="2">
    <location>
        <begin position="128"/>
        <end position="463"/>
    </location>
</feature>
<dbReference type="GO" id="GO:0006508">
    <property type="term" value="P:proteolysis"/>
    <property type="evidence" value="ECO:0007669"/>
    <property type="project" value="InterPro"/>
</dbReference>
<evidence type="ECO:0000313" key="4">
    <source>
        <dbReference type="Proteomes" id="UP000054363"/>
    </source>
</evidence>
<sequence>MAGLIGIGISLPIMAAPQTESAAEPDTLTIERIFSAPDLTTIAPQQLRFAPHSKHISYLKGSAAQPDIYDLWLYSVRDDTHRLLVAADELTPDPTQISAAEQARRERQRIRAAGIVEYHWSPDGSTLLFPLAGQLYLYDIETAAITNLTNSGMSATDARFSPAGRFVSFIHDHNLWLVDLATTHLRQLTNGGSADLMYGTAEFVAQEEMKRMTGYWWSPDEQQIALTRVDNKPVIRVVRADMTDSGTELVEQRYPFAGSANAIVDLGILKLPVTDEQPAVTWLNLSERHGDGYLARVDWVADSKRLGYQWQNRSQNQLSLYLLDTDKPGVGNSPIVQESAPTWVNLHDDLIFLDDARHFIWASERSGFKHLYLYRLDGSLIRQLTSGDWMVDKVSRVDETTGYIYFTGRKDTPLERHLYRASMNTTNPSQPTRLSERDGLHQITFAADARSYIDYFSSSTQPPQVSLHGPTGERISWLHQNQLDETHPLAPYLADWQFPEFGNISAEDGQRLYYRLTRPAQFVDNQRYPVIVMVYGGPRAQRVTNSWGDYFTQYLAQQGYVVFQLDNRGSGNRGRQFETGIYRKLGMLEVEDQRRGAEFVRQLPFVDPKRVGVFGHSYGGYLALHLILRADDLFAAAVAGAPVTDWSLYDTHYTERYLSSPQNNAEGYRQASVLNYSAQLKKPLLIYHGMADDNVLFEHTGKLIKALQDQALPFEMMAYPGKQHGLSGRNTSIHRYQLVADFFARHL</sequence>
<dbReference type="InterPro" id="IPR029058">
    <property type="entry name" value="AB_hydrolase_fold"/>
</dbReference>
<dbReference type="eggNOG" id="COG1506">
    <property type="taxonomic scope" value="Bacteria"/>
</dbReference>
<evidence type="ECO:0000313" key="3">
    <source>
        <dbReference type="EMBL" id="KFZ31463.1"/>
    </source>
</evidence>
<dbReference type="STRING" id="435908.IDSA_01735"/>
<comment type="caution">
    <text evidence="3">The sequence shown here is derived from an EMBL/GenBank/DDBJ whole genome shotgun (WGS) entry which is preliminary data.</text>
</comment>
<dbReference type="GO" id="GO:0008239">
    <property type="term" value="F:dipeptidyl-peptidase activity"/>
    <property type="evidence" value="ECO:0007669"/>
    <property type="project" value="TreeGrafter"/>
</dbReference>
<dbReference type="PANTHER" id="PTHR11731">
    <property type="entry name" value="PROTEASE FAMILY S9B,C DIPEPTIDYL-PEPTIDASE IV-RELATED"/>
    <property type="match status" value="1"/>
</dbReference>
<dbReference type="SUPFAM" id="SSF53474">
    <property type="entry name" value="alpha/beta-Hydrolases"/>
    <property type="match status" value="1"/>
</dbReference>